<dbReference type="PRINTS" id="PR01096">
    <property type="entry name" value="TWIK1CHANNEL"/>
</dbReference>
<dbReference type="SUPFAM" id="SSF81324">
    <property type="entry name" value="Voltage-gated potassium channels"/>
    <property type="match status" value="2"/>
</dbReference>
<feature type="transmembrane region" description="Helical" evidence="10">
    <location>
        <begin position="197"/>
        <end position="217"/>
    </location>
</feature>
<feature type="domain" description="Potassium channel" evidence="11">
    <location>
        <begin position="87"/>
        <end position="142"/>
    </location>
</feature>
<comment type="similarity">
    <text evidence="9">Belongs to the two pore domain potassium channel (TC 1.A.1.8) family.</text>
</comment>
<reference evidence="12" key="1">
    <citation type="submission" date="2025-08" db="UniProtKB">
        <authorList>
            <consortium name="Ensembl"/>
        </authorList>
    </citation>
    <scope>IDENTIFICATION</scope>
</reference>
<comment type="subcellular location">
    <subcellularLocation>
        <location evidence="1">Membrane</location>
        <topology evidence="1">Multi-pass membrane protein</topology>
    </subcellularLocation>
</comment>
<dbReference type="GO" id="GO:0015271">
    <property type="term" value="F:outward rectifier potassium channel activity"/>
    <property type="evidence" value="ECO:0007669"/>
    <property type="project" value="TreeGrafter"/>
</dbReference>
<dbReference type="PANTHER" id="PTHR11003:SF249">
    <property type="entry name" value="TWO PORE POTASSIUM CHANNEL PROTEIN SUP-9"/>
    <property type="match status" value="1"/>
</dbReference>
<feature type="transmembrane region" description="Helical" evidence="10">
    <location>
        <begin position="121"/>
        <end position="146"/>
    </location>
</feature>
<evidence type="ECO:0000256" key="6">
    <source>
        <dbReference type="ARBA" id="ARBA00023065"/>
    </source>
</evidence>
<dbReference type="Pfam" id="PF07885">
    <property type="entry name" value="Ion_trans_2"/>
    <property type="match status" value="2"/>
</dbReference>
<dbReference type="GO" id="GO:0022841">
    <property type="term" value="F:potassium ion leak channel activity"/>
    <property type="evidence" value="ECO:0007669"/>
    <property type="project" value="TreeGrafter"/>
</dbReference>
<dbReference type="Gene3D" id="1.10.287.70">
    <property type="match status" value="1"/>
</dbReference>
<evidence type="ECO:0000313" key="12">
    <source>
        <dbReference type="Ensembl" id="ENSEBUP00000017844.1"/>
    </source>
</evidence>
<evidence type="ECO:0000256" key="10">
    <source>
        <dbReference type="SAM" id="Phobius"/>
    </source>
</evidence>
<dbReference type="GeneTree" id="ENSGT00940000155293"/>
<evidence type="ECO:0000256" key="4">
    <source>
        <dbReference type="ARBA" id="ARBA00022958"/>
    </source>
</evidence>
<reference evidence="12" key="2">
    <citation type="submission" date="2025-09" db="UniProtKB">
        <authorList>
            <consortium name="Ensembl"/>
        </authorList>
    </citation>
    <scope>IDENTIFICATION</scope>
</reference>
<evidence type="ECO:0000256" key="3">
    <source>
        <dbReference type="ARBA" id="ARBA00022692"/>
    </source>
</evidence>
<feature type="transmembrane region" description="Helical" evidence="10">
    <location>
        <begin position="167"/>
        <end position="191"/>
    </location>
</feature>
<protein>
    <submittedName>
        <fullName evidence="12">Potassium two pore domain channel subfamily K member 1</fullName>
    </submittedName>
</protein>
<name>A0A8C4QP87_EPTBU</name>
<feature type="transmembrane region" description="Helical" evidence="10">
    <location>
        <begin position="12"/>
        <end position="30"/>
    </location>
</feature>
<dbReference type="PANTHER" id="PTHR11003">
    <property type="entry name" value="POTASSIUM CHANNEL, SUBFAMILY K"/>
    <property type="match status" value="1"/>
</dbReference>
<evidence type="ECO:0000256" key="5">
    <source>
        <dbReference type="ARBA" id="ARBA00022989"/>
    </source>
</evidence>
<evidence type="ECO:0000256" key="2">
    <source>
        <dbReference type="ARBA" id="ARBA00022448"/>
    </source>
</evidence>
<dbReference type="Ensembl" id="ENSEBUT00000018421.1">
    <property type="protein sequence ID" value="ENSEBUP00000017844.1"/>
    <property type="gene ID" value="ENSEBUG00000011152.1"/>
</dbReference>
<evidence type="ECO:0000259" key="11">
    <source>
        <dbReference type="Pfam" id="PF07885"/>
    </source>
</evidence>
<evidence type="ECO:0000256" key="9">
    <source>
        <dbReference type="RuleBase" id="RU003857"/>
    </source>
</evidence>
<dbReference type="PRINTS" id="PR01333">
    <property type="entry name" value="2POREKCHANEL"/>
</dbReference>
<keyword evidence="6 9" id="KW-0406">Ion transport</keyword>
<sequence length="310" mass="34292">MHLWPGCAITGLLITYAAYLAFGAWLFLVLEQPGEIQYQKDLQKLWDDFLQEHECVDGASLKEFVDRVLSGKRFAVSALKNTTTDLLWSFPSSLLFVSTLLTTVGYGYTVPVSSEGKVLCIVYVVLGIPLTLLLVSAIVQRLVLLFTCRYSHHVGQGAEAQRTIPCLHALVLICLAGIAFLFIPAVAFSALESNWDFTSAIYFCFVSLTTIGLGDYVPGQDIGHHFHGLYMISINVIVGLTLFLGSVEHYPLLFALIWFDVSLRDPTIVYTVHISIRFGPSTCSLTSAIEDGWGLLFSPLSVCLYVTYEI</sequence>
<proteinExistence type="inferred from homology"/>
<evidence type="ECO:0000256" key="8">
    <source>
        <dbReference type="ARBA" id="ARBA00023303"/>
    </source>
</evidence>
<feature type="transmembrane region" description="Helical" evidence="10">
    <location>
        <begin position="86"/>
        <end position="109"/>
    </location>
</feature>
<dbReference type="PRINTS" id="PR01586">
    <property type="entry name" value="TWIKCHANNEL"/>
</dbReference>
<evidence type="ECO:0000256" key="7">
    <source>
        <dbReference type="ARBA" id="ARBA00023136"/>
    </source>
</evidence>
<organism evidence="12 13">
    <name type="scientific">Eptatretus burgeri</name>
    <name type="common">Inshore hagfish</name>
    <dbReference type="NCBI Taxonomy" id="7764"/>
    <lineage>
        <taxon>Eukaryota</taxon>
        <taxon>Metazoa</taxon>
        <taxon>Chordata</taxon>
        <taxon>Craniata</taxon>
        <taxon>Vertebrata</taxon>
        <taxon>Cyclostomata</taxon>
        <taxon>Myxini</taxon>
        <taxon>Myxiniformes</taxon>
        <taxon>Myxinidae</taxon>
        <taxon>Eptatretinae</taxon>
        <taxon>Eptatretus</taxon>
    </lineage>
</organism>
<feature type="transmembrane region" description="Helical" evidence="10">
    <location>
        <begin position="229"/>
        <end position="247"/>
    </location>
</feature>
<keyword evidence="5 10" id="KW-1133">Transmembrane helix</keyword>
<dbReference type="GO" id="GO:0005886">
    <property type="term" value="C:plasma membrane"/>
    <property type="evidence" value="ECO:0007669"/>
    <property type="project" value="TreeGrafter"/>
</dbReference>
<evidence type="ECO:0000256" key="1">
    <source>
        <dbReference type="ARBA" id="ARBA00004141"/>
    </source>
</evidence>
<keyword evidence="2 9" id="KW-0813">Transport</keyword>
<dbReference type="GO" id="GO:0030322">
    <property type="term" value="P:stabilization of membrane potential"/>
    <property type="evidence" value="ECO:0007669"/>
    <property type="project" value="TreeGrafter"/>
</dbReference>
<accession>A0A8C4QP87</accession>
<dbReference type="InterPro" id="IPR013099">
    <property type="entry name" value="K_chnl_dom"/>
</dbReference>
<keyword evidence="7 10" id="KW-0472">Membrane</keyword>
<keyword evidence="4" id="KW-0630">Potassium</keyword>
<feature type="domain" description="Potassium channel" evidence="11">
    <location>
        <begin position="179"/>
        <end position="241"/>
    </location>
</feature>
<keyword evidence="13" id="KW-1185">Reference proteome</keyword>
<dbReference type="AlphaFoldDB" id="A0A8C4QP87"/>
<evidence type="ECO:0000313" key="13">
    <source>
        <dbReference type="Proteomes" id="UP000694388"/>
    </source>
</evidence>
<dbReference type="Proteomes" id="UP000694388">
    <property type="component" value="Unplaced"/>
</dbReference>
<dbReference type="InterPro" id="IPR005408">
    <property type="entry name" value="2pore_dom_K_chnl_TWIK"/>
</dbReference>
<keyword evidence="8 9" id="KW-0407">Ion channel</keyword>
<dbReference type="InterPro" id="IPR003280">
    <property type="entry name" value="2pore_dom_K_chnl"/>
</dbReference>
<dbReference type="InterPro" id="IPR001779">
    <property type="entry name" value="2pore_dom_K_chnl_TWIK1"/>
</dbReference>
<dbReference type="OMA" id="TIGYGHP"/>
<keyword evidence="3 9" id="KW-0812">Transmembrane</keyword>